<comment type="catalytic activity">
    <reaction evidence="7">
        <text>[glutamine synthetase]-L-tyrosine + ATP = [glutamine synthetase]-O(4)-(5'-adenylyl)-L-tyrosine + diphosphate</text>
        <dbReference type="Rhea" id="RHEA:18589"/>
        <dbReference type="Rhea" id="RHEA-COMP:10660"/>
        <dbReference type="Rhea" id="RHEA-COMP:10661"/>
        <dbReference type="ChEBI" id="CHEBI:30616"/>
        <dbReference type="ChEBI" id="CHEBI:33019"/>
        <dbReference type="ChEBI" id="CHEBI:46858"/>
        <dbReference type="ChEBI" id="CHEBI:83624"/>
        <dbReference type="EC" id="2.7.7.42"/>
    </reaction>
</comment>
<dbReference type="Gene3D" id="1.20.120.330">
    <property type="entry name" value="Nucleotidyltransferases domain 2"/>
    <property type="match status" value="2"/>
</dbReference>
<reference evidence="11" key="1">
    <citation type="journal article" date="2019" name="Int. J. Syst. Evol. Microbiol.">
        <title>The Global Catalogue of Microorganisms (GCM) 10K type strain sequencing project: providing services to taxonomists for standard genome sequencing and annotation.</title>
        <authorList>
            <consortium name="The Broad Institute Genomics Platform"/>
            <consortium name="The Broad Institute Genome Sequencing Center for Infectious Disease"/>
            <person name="Wu L."/>
            <person name="Ma J."/>
        </authorList>
    </citation>
    <scope>NUCLEOTIDE SEQUENCE [LARGE SCALE GENOMIC DNA]</scope>
    <source>
        <strain evidence="11">CGMCC 4.7248</strain>
    </source>
</reference>
<feature type="domain" description="Glutamate-ammonia ligase adenylyltransferase repeated" evidence="8">
    <location>
        <begin position="90"/>
        <end position="314"/>
    </location>
</feature>
<feature type="domain" description="Glutamate-ammonia ligase adenylyltransferase repeated" evidence="8">
    <location>
        <begin position="583"/>
        <end position="830"/>
    </location>
</feature>
<comment type="cofactor">
    <cofactor evidence="7">
        <name>Mg(2+)</name>
        <dbReference type="ChEBI" id="CHEBI:18420"/>
    </cofactor>
</comment>
<feature type="domain" description="PII-uridylyltransferase/Glutamine-synthetase adenylyltransferase" evidence="9">
    <location>
        <begin position="871"/>
        <end position="996"/>
    </location>
</feature>
<dbReference type="InterPro" id="IPR023057">
    <property type="entry name" value="GlnE"/>
</dbReference>
<keyword evidence="1 7" id="KW-0808">Transferase</keyword>
<keyword evidence="3 7" id="KW-0547">Nucleotide-binding</keyword>
<feature type="domain" description="PII-uridylyltransferase/Glutamine-synthetase adenylyltransferase" evidence="9">
    <location>
        <begin position="339"/>
        <end position="478"/>
    </location>
</feature>
<dbReference type="Gene3D" id="3.30.460.10">
    <property type="entry name" value="Beta Polymerase, domain 2"/>
    <property type="match status" value="2"/>
</dbReference>
<evidence type="ECO:0000256" key="2">
    <source>
        <dbReference type="ARBA" id="ARBA00022695"/>
    </source>
</evidence>
<dbReference type="EC" id="2.7.7.42" evidence="7"/>
<evidence type="ECO:0000259" key="8">
    <source>
        <dbReference type="Pfam" id="PF03710"/>
    </source>
</evidence>
<dbReference type="InterPro" id="IPR013546">
    <property type="entry name" value="PII_UdlTrfase/GS_AdlTrfase"/>
</dbReference>
<dbReference type="PANTHER" id="PTHR30621">
    <property type="entry name" value="GLUTAMINE SYNTHETASE ADENYLYLTRANSFERASE"/>
    <property type="match status" value="1"/>
</dbReference>
<keyword evidence="5 7" id="KW-0460">Magnesium</keyword>
<keyword evidence="2 7" id="KW-0548">Nucleotidyltransferase</keyword>
<comment type="function">
    <text evidence="7">Involved in the regulation of glutamine synthetase GlnA, a key enzyme in the process to assimilate ammonia. When cellular nitrogen levels are high, the C-terminal adenylyl transferase (AT) inactivates GlnA by covalent transfer of an adenylyl group from ATP to specific tyrosine residue of GlnA, thus reducing its activity. Conversely, when nitrogen levels are low, the N-terminal adenylyl removase (AR) activates GlnA by removing the adenylyl group by phosphorolysis, increasing its activity. The regulatory region of GlnE binds the signal transduction protein PII (GlnB) which indicates the nitrogen status of the cell.</text>
</comment>
<dbReference type="RefSeq" id="WP_381030920.1">
    <property type="nucleotide sequence ID" value="NZ_JBHSNY010000017.1"/>
</dbReference>
<evidence type="ECO:0000256" key="5">
    <source>
        <dbReference type="ARBA" id="ARBA00022842"/>
    </source>
</evidence>
<gene>
    <name evidence="7" type="primary">glnE</name>
    <name evidence="10" type="ORF">ACFPZJ_36580</name>
</gene>
<keyword evidence="11" id="KW-1185">Reference proteome</keyword>
<organism evidence="10 11">
    <name type="scientific">Streptomyces bullii</name>
    <dbReference type="NCBI Taxonomy" id="349910"/>
    <lineage>
        <taxon>Bacteria</taxon>
        <taxon>Bacillati</taxon>
        <taxon>Actinomycetota</taxon>
        <taxon>Actinomycetes</taxon>
        <taxon>Kitasatosporales</taxon>
        <taxon>Streptomycetaceae</taxon>
        <taxon>Streptomyces</taxon>
    </lineage>
</organism>
<dbReference type="Proteomes" id="UP001596154">
    <property type="component" value="Unassembled WGS sequence"/>
</dbReference>
<evidence type="ECO:0000313" key="10">
    <source>
        <dbReference type="EMBL" id="MFC5639158.1"/>
    </source>
</evidence>
<dbReference type="InterPro" id="IPR043519">
    <property type="entry name" value="NT_sf"/>
</dbReference>
<dbReference type="CDD" id="cd05401">
    <property type="entry name" value="NT_GlnE_GlnD_like"/>
    <property type="match status" value="2"/>
</dbReference>
<dbReference type="HAMAP" id="MF_00802">
    <property type="entry name" value="GlnE"/>
    <property type="match status" value="1"/>
</dbReference>
<dbReference type="InterPro" id="IPR005190">
    <property type="entry name" value="GlnE_rpt_dom"/>
</dbReference>
<proteinExistence type="inferred from homology"/>
<dbReference type="GO" id="GO:0047388">
    <property type="term" value="F:[glutamine synthetase]-adenylyl-L-tyrosine phosphorylase activity"/>
    <property type="evidence" value="ECO:0007669"/>
    <property type="project" value="UniProtKB-EC"/>
</dbReference>
<dbReference type="EMBL" id="JBHSNY010000017">
    <property type="protein sequence ID" value="MFC5639158.1"/>
    <property type="molecule type" value="Genomic_DNA"/>
</dbReference>
<dbReference type="Pfam" id="PF08335">
    <property type="entry name" value="GlnD_UR_UTase"/>
    <property type="match status" value="2"/>
</dbReference>
<dbReference type="NCBIfam" id="NF010707">
    <property type="entry name" value="PRK14109.1"/>
    <property type="match status" value="1"/>
</dbReference>
<evidence type="ECO:0000256" key="1">
    <source>
        <dbReference type="ARBA" id="ARBA00022679"/>
    </source>
</evidence>
<keyword evidence="6 7" id="KW-0511">Multifunctional enzyme</keyword>
<feature type="region of interest" description="Adenylyl transferase" evidence="7">
    <location>
        <begin position="490"/>
        <end position="999"/>
    </location>
</feature>
<dbReference type="EC" id="2.7.7.89" evidence="7"/>
<comment type="similarity">
    <text evidence="7">Belongs to the GlnE family.</text>
</comment>
<feature type="region of interest" description="Adenylyl removase" evidence="7">
    <location>
        <begin position="1"/>
        <end position="482"/>
    </location>
</feature>
<dbReference type="GO" id="GO:0008882">
    <property type="term" value="F:[glutamate-ammonia-ligase] adenylyltransferase activity"/>
    <property type="evidence" value="ECO:0007669"/>
    <property type="project" value="UniProtKB-EC"/>
</dbReference>
<evidence type="ECO:0000256" key="6">
    <source>
        <dbReference type="ARBA" id="ARBA00023268"/>
    </source>
</evidence>
<comment type="caution">
    <text evidence="10">The sequence shown here is derived from an EMBL/GenBank/DDBJ whole genome shotgun (WGS) entry which is preliminary data.</text>
</comment>
<dbReference type="SUPFAM" id="SSF81301">
    <property type="entry name" value="Nucleotidyltransferase"/>
    <property type="match status" value="2"/>
</dbReference>
<evidence type="ECO:0000256" key="3">
    <source>
        <dbReference type="ARBA" id="ARBA00022741"/>
    </source>
</evidence>
<accession>A0ABW0V195</accession>
<evidence type="ECO:0000256" key="7">
    <source>
        <dbReference type="HAMAP-Rule" id="MF_00802"/>
    </source>
</evidence>
<evidence type="ECO:0000313" key="11">
    <source>
        <dbReference type="Proteomes" id="UP001596154"/>
    </source>
</evidence>
<dbReference type="PANTHER" id="PTHR30621:SF0">
    <property type="entry name" value="BIFUNCTIONAL GLUTAMINE SYNTHETASE ADENYLYLTRANSFERASE_ADENYLYL-REMOVING ENZYME"/>
    <property type="match status" value="1"/>
</dbReference>
<protein>
    <recommendedName>
        <fullName evidence="7">Bifunctional glutamine synthetase adenylyltransferase/adenylyl-removing enzyme</fullName>
    </recommendedName>
    <alternativeName>
        <fullName evidence="7">ATP:glutamine synthetase adenylyltransferase</fullName>
    </alternativeName>
    <alternativeName>
        <fullName evidence="7">ATase</fullName>
    </alternativeName>
    <domain>
        <recommendedName>
            <fullName evidence="7">Glutamine synthetase adenylyl-L-tyrosine phosphorylase</fullName>
            <ecNumber evidence="7">2.7.7.89</ecNumber>
        </recommendedName>
        <alternativeName>
            <fullName evidence="7">Adenylyl removase</fullName>
            <shortName evidence="7">AR</shortName>
            <shortName evidence="7">AT-N</shortName>
        </alternativeName>
    </domain>
    <domain>
        <recommendedName>
            <fullName evidence="7">Glutamine synthetase adenylyl transferase</fullName>
            <ecNumber evidence="7">2.7.7.42</ecNumber>
        </recommendedName>
        <alternativeName>
            <fullName evidence="7">Adenylyl transferase</fullName>
            <shortName evidence="7">AT</shortName>
            <shortName evidence="7">AT-C</shortName>
        </alternativeName>
    </domain>
</protein>
<sequence length="999" mass="108429">MTAGPGRRSSTFTRLLRHGFTDATAAERLLDSPELAPLRDDPVLLDALGATADPDLALLGLVRLLEAQPGPTARRELLDTLTAAKPLRDRLLGVLGASTALADHLARHPGDWHALVMYEPRDLHPGVEEFERGLADVTDPVSLRVAYRRCLLSIAARDVCGTTDVAQTAAELADLATATLRAALALAGAAAPDDAALCRLAVIAMGKCGGHELNYVSDVDVIFVGEAVDGADEGKALRAATRLASHMMRICSETTVEGSIWPVDANLRPEGRNGPLVRTLSSHLAYYQRWAKTWEFQALLKARPVAGDAGLGEEYVAAVRPLVWKAAERENFVTDVQKMRRRVVENIPVAEIDRQLKLGPGGLRDVEFAVQLLQLVHGRTDTSLRSGTTLDALKALAAGGYVGRADAAQLDEAYRFLRSMEHRIQLFRLRRTHLVPEDDSDLRRIGRSLGLRTDPVADLNREWKRHAGVVRRLHEKLFYRPLLDAVAQLAPGEVRLRAEAARERLVALGYADPASALRHLEALASGVSRKAAIQRTLLPVLLGWFADSADPDAGLLNFRKVSDALGKTPWYLRLLRDEGAAAQNLARVLSAGRLAPDLLMRAPEAVALLGDGDGAGLEPRSRAPLEQEILAAVGRADGAAQAVTAARGVRRRELFRTAAADIVGSYGTESQPAEADQGALVDRVGRAVSDLTAATLAGTLRAVVREGWGDALPTRFAIIGMGRFGGHELGYGSDADVLFVHEPREGVDEREAAQAANKVVSEMRRLLQLPSADPPLLIDADLRPEGKSGPLVRTLKSYEAYYRRWSLVWESHALLRAEPVAGDEDLGRRFIELVDPLRFPADGLGDDAVREIRRLKARMESERLPRGADPKLHAKLGPGGLSDVEWTVQLLQLRHGAAQPGLRTTRTREALAAAREAGLISEEDAGTLDEAWVLATRVRNAVMLVRGRAGDTFPSDSRELAAVGRYLGYGPGRVGDMLDAYRRTARRARTVVEELFYGA</sequence>
<dbReference type="SUPFAM" id="SSF81593">
    <property type="entry name" value="Nucleotidyltransferase substrate binding subunit/domain"/>
    <property type="match status" value="2"/>
</dbReference>
<comment type="catalytic activity">
    <reaction evidence="7">
        <text>[glutamine synthetase]-O(4)-(5'-adenylyl)-L-tyrosine + phosphate = [glutamine synthetase]-L-tyrosine + ADP</text>
        <dbReference type="Rhea" id="RHEA:43716"/>
        <dbReference type="Rhea" id="RHEA-COMP:10660"/>
        <dbReference type="Rhea" id="RHEA-COMP:10661"/>
        <dbReference type="ChEBI" id="CHEBI:43474"/>
        <dbReference type="ChEBI" id="CHEBI:46858"/>
        <dbReference type="ChEBI" id="CHEBI:83624"/>
        <dbReference type="ChEBI" id="CHEBI:456216"/>
        <dbReference type="EC" id="2.7.7.89"/>
    </reaction>
</comment>
<name>A0ABW0V195_9ACTN</name>
<dbReference type="Gene3D" id="1.20.120.1510">
    <property type="match status" value="1"/>
</dbReference>
<evidence type="ECO:0000259" key="9">
    <source>
        <dbReference type="Pfam" id="PF08335"/>
    </source>
</evidence>
<evidence type="ECO:0000256" key="4">
    <source>
        <dbReference type="ARBA" id="ARBA00022840"/>
    </source>
</evidence>
<keyword evidence="4 7" id="KW-0067">ATP-binding</keyword>
<dbReference type="Pfam" id="PF03710">
    <property type="entry name" value="GlnE"/>
    <property type="match status" value="2"/>
</dbReference>